<sequence>MSWLRTSAAAGLLGELTTEYTEISHGLLDRLPQSTVTRNVRHHLIMTGALPERHETFARLELWARATLEALPPHQSRIVSPFAEWHVIKDARRRAERGRYTPGAAKADRGNIRAAILLLNWLDQHQFTLPDLHQEDLDLWLTQNPTRRQAVHSFVRWLTKRKLTRPLDTQLARKGFPANFQTDDEHEQQLRRCLTDEALPRELRIVGALIRLYALPIVRIKEITTSQFHQNDAGAFLTIDRHPVLLPPTLARLIKAHIARSQASSMLKPRASSGLDYLLPGRHAGRPWSASHISKRLRNHDLPTRAARNTAMINAITELPPIVVSDLFGLSAATTFQWAKFAQQNWTDYLALHK</sequence>
<evidence type="ECO:0000313" key="2">
    <source>
        <dbReference type="Proteomes" id="UP001601627"/>
    </source>
</evidence>
<accession>A0ABW6PZE8</accession>
<reference evidence="1 2" key="1">
    <citation type="submission" date="2024-09" db="EMBL/GenBank/DDBJ databases">
        <title>The Natural Products Discovery Center: Release of the First 8490 Sequenced Strains for Exploring Actinobacteria Biosynthetic Diversity.</title>
        <authorList>
            <person name="Kalkreuter E."/>
            <person name="Kautsar S.A."/>
            <person name="Yang D."/>
            <person name="Bader C.D."/>
            <person name="Teijaro C.N."/>
            <person name="Fluegel L."/>
            <person name="Davis C.M."/>
            <person name="Simpson J.R."/>
            <person name="Lauterbach L."/>
            <person name="Steele A.D."/>
            <person name="Gui C."/>
            <person name="Meng S."/>
            <person name="Li G."/>
            <person name="Viehrig K."/>
            <person name="Ye F."/>
            <person name="Su P."/>
            <person name="Kiefer A.F."/>
            <person name="Nichols A."/>
            <person name="Cepeda A.J."/>
            <person name="Yan W."/>
            <person name="Fan B."/>
            <person name="Jiang Y."/>
            <person name="Adhikari A."/>
            <person name="Zheng C.-J."/>
            <person name="Schuster L."/>
            <person name="Cowan T.M."/>
            <person name="Smanski M.J."/>
            <person name="Chevrette M.G."/>
            <person name="De Carvalho L.P.S."/>
            <person name="Shen B."/>
        </authorList>
    </citation>
    <scope>NUCLEOTIDE SEQUENCE [LARGE SCALE GENOMIC DNA]</scope>
    <source>
        <strain evidence="1 2">NPDC058328</strain>
    </source>
</reference>
<comment type="caution">
    <text evidence="1">The sequence shown here is derived from an EMBL/GenBank/DDBJ whole genome shotgun (WGS) entry which is preliminary data.</text>
</comment>
<protein>
    <recommendedName>
        <fullName evidence="3">Integrase</fullName>
    </recommendedName>
</protein>
<evidence type="ECO:0000313" key="1">
    <source>
        <dbReference type="EMBL" id="MFF1272298.1"/>
    </source>
</evidence>
<proteinExistence type="predicted"/>
<keyword evidence="2" id="KW-1185">Reference proteome</keyword>
<dbReference type="Proteomes" id="UP001601627">
    <property type="component" value="Unassembled WGS sequence"/>
</dbReference>
<organism evidence="1 2">
    <name type="scientific">Streptomyces marokkonensis</name>
    <dbReference type="NCBI Taxonomy" id="324855"/>
    <lineage>
        <taxon>Bacteria</taxon>
        <taxon>Bacillati</taxon>
        <taxon>Actinomycetota</taxon>
        <taxon>Actinomycetes</taxon>
        <taxon>Kitasatosporales</taxon>
        <taxon>Streptomycetaceae</taxon>
        <taxon>Streptomyces</taxon>
    </lineage>
</organism>
<dbReference type="EMBL" id="JBHVZQ010000001">
    <property type="protein sequence ID" value="MFF1272298.1"/>
    <property type="molecule type" value="Genomic_DNA"/>
</dbReference>
<dbReference type="RefSeq" id="WP_388232656.1">
    <property type="nucleotide sequence ID" value="NZ_JBHVZQ010000001.1"/>
</dbReference>
<evidence type="ECO:0008006" key="3">
    <source>
        <dbReference type="Google" id="ProtNLM"/>
    </source>
</evidence>
<name>A0ABW6PZE8_9ACTN</name>
<gene>
    <name evidence="1" type="ORF">ACFVZC_02540</name>
</gene>